<keyword evidence="2" id="KW-1133">Transmembrane helix</keyword>
<keyword evidence="2" id="KW-0472">Membrane</keyword>
<keyword evidence="4" id="KW-0808">Transferase</keyword>
<evidence type="ECO:0000259" key="3">
    <source>
        <dbReference type="Pfam" id="PF02397"/>
    </source>
</evidence>
<dbReference type="STRING" id="1347342.BN863_23010"/>
<keyword evidence="5" id="KW-1185">Reference proteome</keyword>
<evidence type="ECO:0000313" key="5">
    <source>
        <dbReference type="Proteomes" id="UP000016160"/>
    </source>
</evidence>
<dbReference type="PANTHER" id="PTHR30576">
    <property type="entry name" value="COLANIC BIOSYNTHESIS UDP-GLUCOSE LIPID CARRIER TRANSFERASE"/>
    <property type="match status" value="1"/>
</dbReference>
<comment type="similarity">
    <text evidence="1">Belongs to the bacterial sugar transferase family.</text>
</comment>
<sequence length="218" mass="25464">MSNNLYSSYLKRALDLTASVLGFLALSPIFIILTIVIWIDFKTSPFFFQERPGKDEKVFKIIKFKSMNNKKDAEGNLLSNRERTTKLGRVIRKYSLDEIPQLLNVINGDMSLIGPRPLVVLYLPYYNEIERKRHSVRPGITGLAQVKGRNSLVWEERFALDVEYVENLSLSLDIKILYWTIQKLFSKSEVAIDQDEFLDWFNVYRKKQWEADKTSKLS</sequence>
<dbReference type="PATRIC" id="fig|1347342.6.peg.2311"/>
<dbReference type="OrthoDB" id="9808602at2"/>
<dbReference type="InterPro" id="IPR003362">
    <property type="entry name" value="Bact_transf"/>
</dbReference>
<organism evidence="4 5">
    <name type="scientific">Formosa agariphila (strain DSM 15362 / KCTC 12365 / LMG 23005 / KMM 3901 / M-2Alg 35-1)</name>
    <dbReference type="NCBI Taxonomy" id="1347342"/>
    <lineage>
        <taxon>Bacteria</taxon>
        <taxon>Pseudomonadati</taxon>
        <taxon>Bacteroidota</taxon>
        <taxon>Flavobacteriia</taxon>
        <taxon>Flavobacteriales</taxon>
        <taxon>Flavobacteriaceae</taxon>
        <taxon>Formosa</taxon>
    </lineage>
</organism>
<keyword evidence="2" id="KW-0812">Transmembrane</keyword>
<dbReference type="RefSeq" id="WP_038530697.1">
    <property type="nucleotide sequence ID" value="NZ_HG315671.1"/>
</dbReference>
<proteinExistence type="inferred from homology"/>
<dbReference type="GO" id="GO:0016780">
    <property type="term" value="F:phosphotransferase activity, for other substituted phosphate groups"/>
    <property type="evidence" value="ECO:0007669"/>
    <property type="project" value="TreeGrafter"/>
</dbReference>
<dbReference type="PANTHER" id="PTHR30576:SF8">
    <property type="entry name" value="UNDECAPRENYL-PHOSPHATE GALACTOSE PHOSPHOTRANSFERASE"/>
    <property type="match status" value="1"/>
</dbReference>
<name>T2KNH0_FORAG</name>
<dbReference type="AlphaFoldDB" id="T2KNH0"/>
<dbReference type="Proteomes" id="UP000016160">
    <property type="component" value="Chromosome"/>
</dbReference>
<evidence type="ECO:0000313" key="4">
    <source>
        <dbReference type="EMBL" id="CDF80013.1"/>
    </source>
</evidence>
<dbReference type="Pfam" id="PF02397">
    <property type="entry name" value="Bac_transf"/>
    <property type="match status" value="1"/>
</dbReference>
<feature type="transmembrane region" description="Helical" evidence="2">
    <location>
        <begin position="20"/>
        <end position="41"/>
    </location>
</feature>
<accession>T2KNH0</accession>
<dbReference type="eggNOG" id="COG2148">
    <property type="taxonomic scope" value="Bacteria"/>
</dbReference>
<feature type="domain" description="Bacterial sugar transferase" evidence="3">
    <location>
        <begin position="11"/>
        <end position="185"/>
    </location>
</feature>
<protein>
    <submittedName>
        <fullName evidence="4">Sugar transferase</fullName>
    </submittedName>
</protein>
<evidence type="ECO:0000256" key="2">
    <source>
        <dbReference type="SAM" id="Phobius"/>
    </source>
</evidence>
<gene>
    <name evidence="4" type="ORF">BN863_23010</name>
</gene>
<reference evidence="4 5" key="1">
    <citation type="journal article" date="2013" name="Appl. Environ. Microbiol.">
        <title>The genome of the alga-associated marine flavobacterium Formosa agariphila KMM 3901T reveals a broad potential for degradation of algal polysaccharides.</title>
        <authorList>
            <person name="Mann A.J."/>
            <person name="Hahnke R.L."/>
            <person name="Huang S."/>
            <person name="Werner J."/>
            <person name="Xing P."/>
            <person name="Barbeyron T."/>
            <person name="Huettel B."/>
            <person name="Stueber K."/>
            <person name="Reinhardt R."/>
            <person name="Harder J."/>
            <person name="Gloeckner F.O."/>
            <person name="Amann R.I."/>
            <person name="Teeling H."/>
        </authorList>
    </citation>
    <scope>NUCLEOTIDE SEQUENCE [LARGE SCALE GENOMIC DNA]</scope>
    <source>
        <strain evidence="5">DSM 15362 / KCTC 12365 / LMG 23005 / KMM 3901</strain>
    </source>
</reference>
<evidence type="ECO:0000256" key="1">
    <source>
        <dbReference type="ARBA" id="ARBA00006464"/>
    </source>
</evidence>
<dbReference type="HOGENOM" id="CLU_024920_1_4_10"/>
<dbReference type="EMBL" id="HG315671">
    <property type="protein sequence ID" value="CDF80013.1"/>
    <property type="molecule type" value="Genomic_DNA"/>
</dbReference>